<dbReference type="EMBL" id="BMMH01000001">
    <property type="protein sequence ID" value="GGK95286.1"/>
    <property type="molecule type" value="Genomic_DNA"/>
</dbReference>
<name>A0A917R8J0_9NOCA</name>
<dbReference type="AlphaFoldDB" id="A0A917R8J0"/>
<comment type="caution">
    <text evidence="2">The sequence shown here is derived from an EMBL/GenBank/DDBJ whole genome shotgun (WGS) entry which is preliminary data.</text>
</comment>
<evidence type="ECO:0000256" key="1">
    <source>
        <dbReference type="SAM" id="MobiDB-lite"/>
    </source>
</evidence>
<evidence type="ECO:0000313" key="3">
    <source>
        <dbReference type="Proteomes" id="UP000638263"/>
    </source>
</evidence>
<organism evidence="2 3">
    <name type="scientific">Nocardia jinanensis</name>
    <dbReference type="NCBI Taxonomy" id="382504"/>
    <lineage>
        <taxon>Bacteria</taxon>
        <taxon>Bacillati</taxon>
        <taxon>Actinomycetota</taxon>
        <taxon>Actinomycetes</taxon>
        <taxon>Mycobacteriales</taxon>
        <taxon>Nocardiaceae</taxon>
        <taxon>Nocardia</taxon>
    </lineage>
</organism>
<dbReference type="Proteomes" id="UP000638263">
    <property type="component" value="Unassembled WGS sequence"/>
</dbReference>
<feature type="compositionally biased region" description="Basic residues" evidence="1">
    <location>
        <begin position="98"/>
        <end position="112"/>
    </location>
</feature>
<keyword evidence="3" id="KW-1185">Reference proteome</keyword>
<feature type="region of interest" description="Disordered" evidence="1">
    <location>
        <begin position="1"/>
        <end position="32"/>
    </location>
</feature>
<accession>A0A917R8J0</accession>
<sequence>MRTIDGAGIRYPPRFASAGSPPETAAASAGSRDRFDLSQECISLRRMGLSVGYERLVSGRGSAAGHEPKLRECVPRAAGDDPDDYPAAGAGSSWRGSKPMRRRDRCVRPPAR</sequence>
<gene>
    <name evidence="2" type="ORF">GCM10011588_07010</name>
</gene>
<protein>
    <submittedName>
        <fullName evidence="2">Uncharacterized protein</fullName>
    </submittedName>
</protein>
<evidence type="ECO:0000313" key="2">
    <source>
        <dbReference type="EMBL" id="GGK95286.1"/>
    </source>
</evidence>
<reference evidence="2" key="1">
    <citation type="journal article" date="2014" name="Int. J. Syst. Evol. Microbiol.">
        <title>Complete genome sequence of Corynebacterium casei LMG S-19264T (=DSM 44701T), isolated from a smear-ripened cheese.</title>
        <authorList>
            <consortium name="US DOE Joint Genome Institute (JGI-PGF)"/>
            <person name="Walter F."/>
            <person name="Albersmeier A."/>
            <person name="Kalinowski J."/>
            <person name="Ruckert C."/>
        </authorList>
    </citation>
    <scope>NUCLEOTIDE SEQUENCE</scope>
    <source>
        <strain evidence="2">CGMCC 4.3508</strain>
    </source>
</reference>
<feature type="region of interest" description="Disordered" evidence="1">
    <location>
        <begin position="59"/>
        <end position="112"/>
    </location>
</feature>
<proteinExistence type="predicted"/>
<reference evidence="2" key="2">
    <citation type="submission" date="2020-09" db="EMBL/GenBank/DDBJ databases">
        <authorList>
            <person name="Sun Q."/>
            <person name="Zhou Y."/>
        </authorList>
    </citation>
    <scope>NUCLEOTIDE SEQUENCE</scope>
    <source>
        <strain evidence="2">CGMCC 4.3508</strain>
    </source>
</reference>